<sequence length="804" mass="90317">STIHSTSNTISNNNNYYNQYQSQFPSCFSAPSSSQRHSSTPQPFNSIPTLNLKHQSYPNNGSNITTSLNESNDLSSSSSSSILLSSTTKNSLSAPSSASNQNNFNFSRSSRFFPSPIFEPKNSLESSIQNNSINNINNIFNQSPLLSNNNNYNSRRTTAPSPTLIHSPNFLSTPNSACKIPPNSFDLNLRSNSTGYQNHLSQHLNFNYNNSSTPTPQNDSSNINYFDNNVISSSSSNNNNNNNLSYSTLIGNQNNKSSTISQQFTNISSTPIHSNLDSKSPYLIPSSNSHYNSSYQTIQFENINNSNILPSSSFVDKDLNINNLDFDINDLSDLNFLNNNSLNESPSPSPNSSPKKSSNDNNNNNNNQQQQISSKLKDTSKQKHKQNQNQKQKQKQILRDSSSINDNKVTYNSPSYMKHPIPSQSQNHSSISLSIPTPTLNLSNLKNKIPSIESPHTPLNQQNISQLLAINISNENDIIIDNDNKNVDNKEDNFIERHIDDNISFISPSSSNFPSPTLPTTSLFIENEIPINNLNDITTKSRILHYINHIITRHNITYKSYLISVPKNTTFNILSNLIETVFYPLGIIKSVKRIINDENDNNMNNNSSLPIIDASQFIRFRVIMSVADSNLTIYSTPNSFNVANNYSKHGKNNNNNNNNNDKEQNSQHSQQAQHLGPWKSIKYVLDGKDVKMLVFYEGETEVDDNYDIDNDFNQLNEKTFNNDILKSVKLNAKSSMSKSLTTNNKLDVCWYPEGFSSTFHRRGVNNFMFVRELQSKMIVNRTRVSGGGIVEMGEFRLSVPIEEI</sequence>
<dbReference type="AlphaFoldDB" id="A0A9P6WFT4"/>
<dbReference type="Proteomes" id="UP000697127">
    <property type="component" value="Unassembled WGS sequence"/>
</dbReference>
<reference evidence="2" key="1">
    <citation type="submission" date="2020-11" db="EMBL/GenBank/DDBJ databases">
        <title>Kefir isolates.</title>
        <authorList>
            <person name="Marcisauskas S."/>
            <person name="Kim Y."/>
            <person name="Blasche S."/>
        </authorList>
    </citation>
    <scope>NUCLEOTIDE SEQUENCE</scope>
    <source>
        <strain evidence="2">Olga-1</strain>
    </source>
</reference>
<name>A0A9P6WFT4_9ASCO</name>
<proteinExistence type="predicted"/>
<evidence type="ECO:0000313" key="2">
    <source>
        <dbReference type="EMBL" id="KAG0686350.1"/>
    </source>
</evidence>
<comment type="caution">
    <text evidence="2">The sequence shown here is derived from an EMBL/GenBank/DDBJ whole genome shotgun (WGS) entry which is preliminary data.</text>
</comment>
<protein>
    <submittedName>
        <fullName evidence="2">Blue light receptor</fullName>
    </submittedName>
</protein>
<evidence type="ECO:0000256" key="1">
    <source>
        <dbReference type="SAM" id="MobiDB-lite"/>
    </source>
</evidence>
<feature type="compositionally biased region" description="Low complexity" evidence="1">
    <location>
        <begin position="419"/>
        <end position="431"/>
    </location>
</feature>
<accession>A0A9P6WFT4</accession>
<gene>
    <name evidence="2" type="primary">WC2_15</name>
    <name evidence="2" type="ORF">C6P40_004347</name>
</gene>
<feature type="region of interest" description="Disordered" evidence="1">
    <location>
        <begin position="339"/>
        <end position="431"/>
    </location>
</feature>
<feature type="region of interest" description="Disordered" evidence="1">
    <location>
        <begin position="27"/>
        <end position="72"/>
    </location>
</feature>
<feature type="compositionally biased region" description="Polar residues" evidence="1">
    <location>
        <begin position="399"/>
        <end position="415"/>
    </location>
</feature>
<organism evidence="2 3">
    <name type="scientific">Pichia californica</name>
    <dbReference type="NCBI Taxonomy" id="460514"/>
    <lineage>
        <taxon>Eukaryota</taxon>
        <taxon>Fungi</taxon>
        <taxon>Dikarya</taxon>
        <taxon>Ascomycota</taxon>
        <taxon>Saccharomycotina</taxon>
        <taxon>Pichiomycetes</taxon>
        <taxon>Pichiales</taxon>
        <taxon>Pichiaceae</taxon>
        <taxon>Pichia</taxon>
    </lineage>
</organism>
<feature type="non-terminal residue" evidence="2">
    <location>
        <position position="1"/>
    </location>
</feature>
<feature type="non-terminal residue" evidence="2">
    <location>
        <position position="804"/>
    </location>
</feature>
<feature type="compositionally biased region" description="Polar residues" evidence="1">
    <location>
        <begin position="27"/>
        <end position="64"/>
    </location>
</feature>
<dbReference type="EMBL" id="PUHW01000578">
    <property type="protein sequence ID" value="KAG0686350.1"/>
    <property type="molecule type" value="Genomic_DNA"/>
</dbReference>
<feature type="compositionally biased region" description="Basic residues" evidence="1">
    <location>
        <begin position="382"/>
        <end position="396"/>
    </location>
</feature>
<feature type="compositionally biased region" description="Low complexity" evidence="1">
    <location>
        <begin position="339"/>
        <end position="374"/>
    </location>
</feature>
<keyword evidence="2" id="KW-0675">Receptor</keyword>
<feature type="region of interest" description="Disordered" evidence="1">
    <location>
        <begin position="644"/>
        <end position="674"/>
    </location>
</feature>
<evidence type="ECO:0000313" key="3">
    <source>
        <dbReference type="Proteomes" id="UP000697127"/>
    </source>
</evidence>
<keyword evidence="3" id="KW-1185">Reference proteome</keyword>